<dbReference type="EC" id="7.1.1.9" evidence="4"/>
<keyword evidence="14 17" id="KW-0472">Membrane</keyword>
<dbReference type="SUPFAM" id="SSF49503">
    <property type="entry name" value="Cupredoxins"/>
    <property type="match status" value="1"/>
</dbReference>
<name>A0AAW8E0F3_9BURK</name>
<evidence type="ECO:0000256" key="17">
    <source>
        <dbReference type="SAM" id="Phobius"/>
    </source>
</evidence>
<dbReference type="InterPro" id="IPR008972">
    <property type="entry name" value="Cupredoxin"/>
</dbReference>
<evidence type="ECO:0000313" key="20">
    <source>
        <dbReference type="EMBL" id="MDP9925365.1"/>
    </source>
</evidence>
<dbReference type="Pfam" id="PF00034">
    <property type="entry name" value="Cytochrom_C"/>
    <property type="match status" value="1"/>
</dbReference>
<evidence type="ECO:0000256" key="16">
    <source>
        <dbReference type="PROSITE-ProRule" id="PRU00433"/>
    </source>
</evidence>
<dbReference type="Gene3D" id="2.60.40.420">
    <property type="entry name" value="Cupredoxins - blue copper proteins"/>
    <property type="match status" value="1"/>
</dbReference>
<dbReference type="GO" id="GO:0020037">
    <property type="term" value="F:heme binding"/>
    <property type="evidence" value="ECO:0007669"/>
    <property type="project" value="InterPro"/>
</dbReference>
<keyword evidence="9" id="KW-1278">Translocase</keyword>
<evidence type="ECO:0000256" key="8">
    <source>
        <dbReference type="ARBA" id="ARBA00022723"/>
    </source>
</evidence>
<evidence type="ECO:0000256" key="7">
    <source>
        <dbReference type="ARBA" id="ARBA00022692"/>
    </source>
</evidence>
<keyword evidence="12 16" id="KW-0408">Iron</keyword>
<sequence length="389" mass="42059">MTIAVVLLLIVVASVAFHVVNPWWTTPLASNWQRMDDTLTITLLITGLFFVVINLFLAYTVVRFRHREGRRVAPHAPESRTLERWLIGGTTVGIMALLAPGLVVYANYVRTPHDALVLEVLGQQWQWRFRLPGADGKLGATDARFVSAANPFGLDPADAAGLDDLLVPGDEVHLPIGQPVLVLMRSHDVLHDFFVPPIRARMNIVPGQVSRFWFTPTVAGRYEALCAQLCGVGHPNMRGFVVVEDAAAYDAWRTALPTFGAMQLAQAAKAAQAAQAPTGGGGRVDQGRALADAKGCVACHTIDGSTRVGPTWKGLYGKNESMADGSTALVDEAYLRSFIRDPQARHVKGFPPVMPKIDLSDEELAALVAYIQSLGSPPAQAATEQKAAR</sequence>
<evidence type="ECO:0000256" key="13">
    <source>
        <dbReference type="ARBA" id="ARBA00023008"/>
    </source>
</evidence>
<evidence type="ECO:0000256" key="10">
    <source>
        <dbReference type="ARBA" id="ARBA00022982"/>
    </source>
</evidence>
<dbReference type="SUPFAM" id="SSF46626">
    <property type="entry name" value="Cytochrome c"/>
    <property type="match status" value="1"/>
</dbReference>
<evidence type="ECO:0000256" key="4">
    <source>
        <dbReference type="ARBA" id="ARBA00012949"/>
    </source>
</evidence>
<comment type="similarity">
    <text evidence="3">Belongs to the cytochrome c oxidase subunit 2 family.</text>
</comment>
<evidence type="ECO:0000256" key="3">
    <source>
        <dbReference type="ARBA" id="ARBA00007866"/>
    </source>
</evidence>
<accession>A0AAW8E0F3</accession>
<evidence type="ECO:0000256" key="15">
    <source>
        <dbReference type="ARBA" id="ARBA00047816"/>
    </source>
</evidence>
<keyword evidence="5" id="KW-0813">Transport</keyword>
<gene>
    <name evidence="20" type="ORF">J2W25_004408</name>
</gene>
<dbReference type="AlphaFoldDB" id="A0AAW8E0F3"/>
<evidence type="ECO:0000256" key="14">
    <source>
        <dbReference type="ARBA" id="ARBA00023136"/>
    </source>
</evidence>
<dbReference type="PANTHER" id="PTHR22888:SF9">
    <property type="entry name" value="CYTOCHROME C OXIDASE SUBUNIT 2"/>
    <property type="match status" value="1"/>
</dbReference>
<dbReference type="InterPro" id="IPR001505">
    <property type="entry name" value="Copper_CuA"/>
</dbReference>
<feature type="domain" description="Cytochrome c" evidence="19">
    <location>
        <begin position="282"/>
        <end position="375"/>
    </location>
</feature>
<evidence type="ECO:0000256" key="12">
    <source>
        <dbReference type="ARBA" id="ARBA00023004"/>
    </source>
</evidence>
<evidence type="ECO:0000256" key="1">
    <source>
        <dbReference type="ARBA" id="ARBA00004141"/>
    </source>
</evidence>
<dbReference type="PROSITE" id="PS51007">
    <property type="entry name" value="CYTC"/>
    <property type="match status" value="1"/>
</dbReference>
<dbReference type="CDD" id="cd13919">
    <property type="entry name" value="CuRO_HCO_II_like_5"/>
    <property type="match status" value="1"/>
</dbReference>
<dbReference type="GO" id="GO:0005507">
    <property type="term" value="F:copper ion binding"/>
    <property type="evidence" value="ECO:0007669"/>
    <property type="project" value="InterPro"/>
</dbReference>
<protein>
    <recommendedName>
        <fullName evidence="4">cytochrome-c oxidase</fullName>
        <ecNumber evidence="4">7.1.1.9</ecNumber>
    </recommendedName>
</protein>
<dbReference type="Gene3D" id="1.10.287.90">
    <property type="match status" value="1"/>
</dbReference>
<dbReference type="GO" id="GO:0004129">
    <property type="term" value="F:cytochrome-c oxidase activity"/>
    <property type="evidence" value="ECO:0007669"/>
    <property type="project" value="UniProtKB-EC"/>
</dbReference>
<evidence type="ECO:0000313" key="21">
    <source>
        <dbReference type="Proteomes" id="UP001244295"/>
    </source>
</evidence>
<keyword evidence="13" id="KW-0186">Copper</keyword>
<dbReference type="Pfam" id="PF00116">
    <property type="entry name" value="COX2"/>
    <property type="match status" value="1"/>
</dbReference>
<dbReference type="GO" id="GO:0042773">
    <property type="term" value="P:ATP synthesis coupled electron transport"/>
    <property type="evidence" value="ECO:0007669"/>
    <property type="project" value="TreeGrafter"/>
</dbReference>
<dbReference type="PRINTS" id="PR01166">
    <property type="entry name" value="CYCOXIDASEII"/>
</dbReference>
<dbReference type="InterPro" id="IPR036257">
    <property type="entry name" value="Cyt_c_oxidase_su2_TM_sf"/>
</dbReference>
<dbReference type="PANTHER" id="PTHR22888">
    <property type="entry name" value="CYTOCHROME C OXIDASE, SUBUNIT II"/>
    <property type="match status" value="1"/>
</dbReference>
<keyword evidence="8 16" id="KW-0479">Metal-binding</keyword>
<feature type="transmembrane region" description="Helical" evidence="17">
    <location>
        <begin position="85"/>
        <end position="108"/>
    </location>
</feature>
<dbReference type="PROSITE" id="PS50857">
    <property type="entry name" value="COX2_CUA"/>
    <property type="match status" value="1"/>
</dbReference>
<dbReference type="GO" id="GO:0042597">
    <property type="term" value="C:periplasmic space"/>
    <property type="evidence" value="ECO:0007669"/>
    <property type="project" value="UniProtKB-SubCell"/>
</dbReference>
<evidence type="ECO:0000259" key="19">
    <source>
        <dbReference type="PROSITE" id="PS51007"/>
    </source>
</evidence>
<dbReference type="GO" id="GO:0016020">
    <property type="term" value="C:membrane"/>
    <property type="evidence" value="ECO:0007669"/>
    <property type="project" value="UniProtKB-SubCell"/>
</dbReference>
<dbReference type="Gene3D" id="1.10.760.10">
    <property type="entry name" value="Cytochrome c-like domain"/>
    <property type="match status" value="1"/>
</dbReference>
<keyword evidence="11 17" id="KW-1133">Transmembrane helix</keyword>
<dbReference type="RefSeq" id="WP_307637686.1">
    <property type="nucleotide sequence ID" value="NZ_JAUSRR010000007.1"/>
</dbReference>
<evidence type="ECO:0000256" key="2">
    <source>
        <dbReference type="ARBA" id="ARBA00004418"/>
    </source>
</evidence>
<keyword evidence="7 17" id="KW-0812">Transmembrane</keyword>
<comment type="caution">
    <text evidence="20">The sequence shown here is derived from an EMBL/GenBank/DDBJ whole genome shotgun (WGS) entry which is preliminary data.</text>
</comment>
<proteinExistence type="inferred from homology"/>
<feature type="domain" description="Cytochrome oxidase subunit II copper A binding" evidence="18">
    <location>
        <begin position="113"/>
        <end position="255"/>
    </location>
</feature>
<evidence type="ECO:0000256" key="5">
    <source>
        <dbReference type="ARBA" id="ARBA00022448"/>
    </source>
</evidence>
<keyword evidence="6 16" id="KW-0349">Heme</keyword>
<dbReference type="EMBL" id="JAUSRR010000007">
    <property type="protein sequence ID" value="MDP9925365.1"/>
    <property type="molecule type" value="Genomic_DNA"/>
</dbReference>
<evidence type="ECO:0000256" key="6">
    <source>
        <dbReference type="ARBA" id="ARBA00022617"/>
    </source>
</evidence>
<dbReference type="InterPro" id="IPR045187">
    <property type="entry name" value="CcO_II"/>
</dbReference>
<comment type="catalytic activity">
    <reaction evidence="15">
        <text>4 Fe(II)-[cytochrome c] + O2 + 8 H(+)(in) = 4 Fe(III)-[cytochrome c] + 2 H2O + 4 H(+)(out)</text>
        <dbReference type="Rhea" id="RHEA:11436"/>
        <dbReference type="Rhea" id="RHEA-COMP:10350"/>
        <dbReference type="Rhea" id="RHEA-COMP:14399"/>
        <dbReference type="ChEBI" id="CHEBI:15377"/>
        <dbReference type="ChEBI" id="CHEBI:15378"/>
        <dbReference type="ChEBI" id="CHEBI:15379"/>
        <dbReference type="ChEBI" id="CHEBI:29033"/>
        <dbReference type="ChEBI" id="CHEBI:29034"/>
        <dbReference type="EC" id="7.1.1.9"/>
    </reaction>
</comment>
<evidence type="ECO:0000259" key="18">
    <source>
        <dbReference type="PROSITE" id="PS50857"/>
    </source>
</evidence>
<feature type="transmembrane region" description="Helical" evidence="17">
    <location>
        <begin position="40"/>
        <end position="64"/>
    </location>
</feature>
<dbReference type="InterPro" id="IPR036909">
    <property type="entry name" value="Cyt_c-like_dom_sf"/>
</dbReference>
<comment type="subcellular location">
    <subcellularLocation>
        <location evidence="1">Membrane</location>
        <topology evidence="1">Multi-pass membrane protein</topology>
    </subcellularLocation>
    <subcellularLocation>
        <location evidence="2">Periplasm</location>
    </subcellularLocation>
</comment>
<evidence type="ECO:0000256" key="9">
    <source>
        <dbReference type="ARBA" id="ARBA00022967"/>
    </source>
</evidence>
<reference evidence="20" key="1">
    <citation type="submission" date="2023-07" db="EMBL/GenBank/DDBJ databases">
        <title>Sorghum-associated microbial communities from plants grown in Nebraska, USA.</title>
        <authorList>
            <person name="Schachtman D."/>
        </authorList>
    </citation>
    <scope>NUCLEOTIDE SEQUENCE</scope>
    <source>
        <strain evidence="20">DS2795</strain>
    </source>
</reference>
<evidence type="ECO:0000256" key="11">
    <source>
        <dbReference type="ARBA" id="ARBA00022989"/>
    </source>
</evidence>
<dbReference type="PROSITE" id="PS00078">
    <property type="entry name" value="COX2"/>
    <property type="match status" value="1"/>
</dbReference>
<dbReference type="Proteomes" id="UP001244295">
    <property type="component" value="Unassembled WGS sequence"/>
</dbReference>
<organism evidence="20 21">
    <name type="scientific">Variovorax boronicumulans</name>
    <dbReference type="NCBI Taxonomy" id="436515"/>
    <lineage>
        <taxon>Bacteria</taxon>
        <taxon>Pseudomonadati</taxon>
        <taxon>Pseudomonadota</taxon>
        <taxon>Betaproteobacteria</taxon>
        <taxon>Burkholderiales</taxon>
        <taxon>Comamonadaceae</taxon>
        <taxon>Variovorax</taxon>
    </lineage>
</organism>
<dbReference type="InterPro" id="IPR002429">
    <property type="entry name" value="CcO_II-like_C"/>
</dbReference>
<keyword evidence="10" id="KW-0249">Electron transport</keyword>
<dbReference type="InterPro" id="IPR009056">
    <property type="entry name" value="Cyt_c-like_dom"/>
</dbReference>